<dbReference type="CDD" id="cd04301">
    <property type="entry name" value="NAT_SF"/>
    <property type="match status" value="1"/>
</dbReference>
<keyword evidence="2" id="KW-0808">Transferase</keyword>
<evidence type="ECO:0000313" key="2">
    <source>
        <dbReference type="EMBL" id="SDM17962.1"/>
    </source>
</evidence>
<dbReference type="STRING" id="1075417.SAMN05421823_11125"/>
<sequence>MSPEIRPITAAETRLLRHRVLRPRQKPNTLIFTGDTHPLALHAGAFVPDPAEAERLVGIASVTPEPCPAAPRAFGWRLRGMATLPDVQRKGFGAALVNACLDHIRKHGGTVVWCQGRTSALPFYRAMGFEPYGEEFNVPLSGPHFLLWRSLS</sequence>
<accession>A0A1G9R3S4</accession>
<dbReference type="OrthoDB" id="1178186at2"/>
<gene>
    <name evidence="2" type="ORF">SAMN05421823_11125</name>
</gene>
<dbReference type="Proteomes" id="UP000198510">
    <property type="component" value="Unassembled WGS sequence"/>
</dbReference>
<dbReference type="EMBL" id="FNFO01000011">
    <property type="protein sequence ID" value="SDM17962.1"/>
    <property type="molecule type" value="Genomic_DNA"/>
</dbReference>
<dbReference type="Pfam" id="PF00583">
    <property type="entry name" value="Acetyltransf_1"/>
    <property type="match status" value="1"/>
</dbReference>
<dbReference type="RefSeq" id="WP_089686502.1">
    <property type="nucleotide sequence ID" value="NZ_FNFO01000011.1"/>
</dbReference>
<dbReference type="Gene3D" id="3.40.630.30">
    <property type="match status" value="1"/>
</dbReference>
<proteinExistence type="predicted"/>
<dbReference type="InterPro" id="IPR016181">
    <property type="entry name" value="Acyl_CoA_acyltransferase"/>
</dbReference>
<reference evidence="2 3" key="1">
    <citation type="submission" date="2016-10" db="EMBL/GenBank/DDBJ databases">
        <authorList>
            <person name="de Groot N.N."/>
        </authorList>
    </citation>
    <scope>NUCLEOTIDE SEQUENCE [LARGE SCALE GENOMIC DNA]</scope>
    <source>
        <strain evidence="2 3">DSM 25186</strain>
    </source>
</reference>
<dbReference type="GO" id="GO:0016747">
    <property type="term" value="F:acyltransferase activity, transferring groups other than amino-acyl groups"/>
    <property type="evidence" value="ECO:0007669"/>
    <property type="project" value="InterPro"/>
</dbReference>
<name>A0A1G9R3S4_9BACT</name>
<dbReference type="InterPro" id="IPR000182">
    <property type="entry name" value="GNAT_dom"/>
</dbReference>
<organism evidence="2 3">
    <name type="scientific">Catalinimonas alkaloidigena</name>
    <dbReference type="NCBI Taxonomy" id="1075417"/>
    <lineage>
        <taxon>Bacteria</taxon>
        <taxon>Pseudomonadati</taxon>
        <taxon>Bacteroidota</taxon>
        <taxon>Cytophagia</taxon>
        <taxon>Cytophagales</taxon>
        <taxon>Catalimonadaceae</taxon>
        <taxon>Catalinimonas</taxon>
    </lineage>
</organism>
<keyword evidence="3" id="KW-1185">Reference proteome</keyword>
<dbReference type="SUPFAM" id="SSF55729">
    <property type="entry name" value="Acyl-CoA N-acyltransferases (Nat)"/>
    <property type="match status" value="1"/>
</dbReference>
<evidence type="ECO:0000259" key="1">
    <source>
        <dbReference type="PROSITE" id="PS51186"/>
    </source>
</evidence>
<dbReference type="PROSITE" id="PS51186">
    <property type="entry name" value="GNAT"/>
    <property type="match status" value="1"/>
</dbReference>
<evidence type="ECO:0000313" key="3">
    <source>
        <dbReference type="Proteomes" id="UP000198510"/>
    </source>
</evidence>
<protein>
    <submittedName>
        <fullName evidence="2">Acetyltransferase (GNAT) family protein</fullName>
    </submittedName>
</protein>
<feature type="domain" description="N-acetyltransferase" evidence="1">
    <location>
        <begin position="3"/>
        <end position="152"/>
    </location>
</feature>
<dbReference type="AlphaFoldDB" id="A0A1G9R3S4"/>